<evidence type="ECO:0008006" key="6">
    <source>
        <dbReference type="Google" id="ProtNLM"/>
    </source>
</evidence>
<dbReference type="Pfam" id="PF02452">
    <property type="entry name" value="PemK_toxin"/>
    <property type="match status" value="1"/>
</dbReference>
<dbReference type="Gene3D" id="2.30.30.110">
    <property type="match status" value="1"/>
</dbReference>
<dbReference type="PANTHER" id="PTHR33988:SF1">
    <property type="entry name" value="ENDORIBONUCLEASE MAZF7-RELATED"/>
    <property type="match status" value="1"/>
</dbReference>
<proteinExistence type="inferred from homology"/>
<dbReference type="InterPro" id="IPR003477">
    <property type="entry name" value="PemK-like"/>
</dbReference>
<keyword evidence="3" id="KW-0175">Coiled coil</keyword>
<dbReference type="RefSeq" id="WP_020816523.1">
    <property type="nucleotide sequence ID" value="NZ_ATAY01000082.1"/>
</dbReference>
<dbReference type="InterPro" id="IPR011067">
    <property type="entry name" value="Plasmid_toxin/cell-grow_inhib"/>
</dbReference>
<evidence type="ECO:0000256" key="2">
    <source>
        <dbReference type="ARBA" id="ARBA00022649"/>
    </source>
</evidence>
<dbReference type="GO" id="GO:0016075">
    <property type="term" value="P:rRNA catabolic process"/>
    <property type="evidence" value="ECO:0007669"/>
    <property type="project" value="TreeGrafter"/>
</dbReference>
<protein>
    <recommendedName>
        <fullName evidence="6">Type II toxin-antitoxin system PemK/MazF family toxin</fullName>
    </recommendedName>
</protein>
<dbReference type="PATRIC" id="fig|1330534.3.peg.3061"/>
<name>U4QYH7_9FIRM</name>
<keyword evidence="2" id="KW-1277">Toxin-antitoxin system</keyword>
<dbReference type="PANTHER" id="PTHR33988">
    <property type="entry name" value="ENDORIBONUCLEASE MAZF-RELATED"/>
    <property type="match status" value="1"/>
</dbReference>
<dbReference type="AlphaFoldDB" id="U4QYH7"/>
<dbReference type="Proteomes" id="UP000016860">
    <property type="component" value="Unassembled WGS sequence"/>
</dbReference>
<dbReference type="SUPFAM" id="SSF50118">
    <property type="entry name" value="Cell growth inhibitor/plasmid maintenance toxic component"/>
    <property type="match status" value="1"/>
</dbReference>
<dbReference type="EMBL" id="ATAY01000082">
    <property type="protein sequence ID" value="EPR09968.1"/>
    <property type="molecule type" value="Genomic_DNA"/>
</dbReference>
<gene>
    <name evidence="4" type="ORF">L323_15460</name>
</gene>
<sequence>MVPNHKFEIYRGDIILADLKGRLDLAIMNKVVPVIVVSNDKGNLYSTILSVIPISNEIELINQFYPQNTMFKEIPTDNCGIHVPIPNNNIYPDSVALPELITTISRTRVTQVIGHCSPLTMNRLDIAMNLWYKFYTIEKIRNQLIELLAKIERTANQIDILKGKICDDGNNSRKMEKYKFKNLVYKALLKQICKHYSVSEEHFVMHKEIRFINV</sequence>
<accession>U4QYH7</accession>
<dbReference type="GO" id="GO:0004521">
    <property type="term" value="F:RNA endonuclease activity"/>
    <property type="evidence" value="ECO:0007669"/>
    <property type="project" value="TreeGrafter"/>
</dbReference>
<evidence type="ECO:0000256" key="3">
    <source>
        <dbReference type="SAM" id="Coils"/>
    </source>
</evidence>
<dbReference type="GO" id="GO:0006402">
    <property type="term" value="P:mRNA catabolic process"/>
    <property type="evidence" value="ECO:0007669"/>
    <property type="project" value="TreeGrafter"/>
</dbReference>
<organism evidence="4 5">
    <name type="scientific">Ruminiclostridium papyrosolvens C7</name>
    <dbReference type="NCBI Taxonomy" id="1330534"/>
    <lineage>
        <taxon>Bacteria</taxon>
        <taxon>Bacillati</taxon>
        <taxon>Bacillota</taxon>
        <taxon>Clostridia</taxon>
        <taxon>Eubacteriales</taxon>
        <taxon>Oscillospiraceae</taxon>
        <taxon>Ruminiclostridium</taxon>
    </lineage>
</organism>
<comment type="caution">
    <text evidence="4">The sequence shown here is derived from an EMBL/GenBank/DDBJ whole genome shotgun (WGS) entry which is preliminary data.</text>
</comment>
<dbReference type="STRING" id="1330534.L323_15460"/>
<evidence type="ECO:0000313" key="5">
    <source>
        <dbReference type="Proteomes" id="UP000016860"/>
    </source>
</evidence>
<comment type="similarity">
    <text evidence="1">Belongs to the PemK/MazF family.</text>
</comment>
<evidence type="ECO:0000256" key="1">
    <source>
        <dbReference type="ARBA" id="ARBA00007521"/>
    </source>
</evidence>
<evidence type="ECO:0000313" key="4">
    <source>
        <dbReference type="EMBL" id="EPR09968.1"/>
    </source>
</evidence>
<reference evidence="4 5" key="1">
    <citation type="journal article" date="2013" name="Genome Announc.">
        <title>Draft Genome Sequence of the Cellulolytic Bacterium Clostridium papyrosolvens C7 (ATCC 700395).</title>
        <authorList>
            <person name="Zepeda V."/>
            <person name="Dassa B."/>
            <person name="Borovok I."/>
            <person name="Lamed R."/>
            <person name="Bayer E.A."/>
            <person name="Cate J.H."/>
        </authorList>
    </citation>
    <scope>NUCLEOTIDE SEQUENCE [LARGE SCALE GENOMIC DNA]</scope>
    <source>
        <strain evidence="4 5">C7</strain>
    </source>
</reference>
<dbReference type="GO" id="GO:0003677">
    <property type="term" value="F:DNA binding"/>
    <property type="evidence" value="ECO:0007669"/>
    <property type="project" value="InterPro"/>
</dbReference>
<feature type="coiled-coil region" evidence="3">
    <location>
        <begin position="137"/>
        <end position="164"/>
    </location>
</feature>